<dbReference type="GO" id="GO:0005634">
    <property type="term" value="C:nucleus"/>
    <property type="evidence" value="ECO:0007669"/>
    <property type="project" value="UniProtKB-SubCell"/>
</dbReference>
<keyword evidence="5" id="KW-0539">Nucleus</keyword>
<dbReference type="PANTHER" id="PTHR31989">
    <property type="entry name" value="NAC DOMAIN-CONTAINING PROTEIN 82-RELATED"/>
    <property type="match status" value="1"/>
</dbReference>
<dbReference type="InterPro" id="IPR036093">
    <property type="entry name" value="NAC_dom_sf"/>
</dbReference>
<evidence type="ECO:0000256" key="1">
    <source>
        <dbReference type="ARBA" id="ARBA00004123"/>
    </source>
</evidence>
<dbReference type="Pfam" id="PF02365">
    <property type="entry name" value="NAM"/>
    <property type="match status" value="1"/>
</dbReference>
<dbReference type="SUPFAM" id="SSF101941">
    <property type="entry name" value="NAC domain"/>
    <property type="match status" value="1"/>
</dbReference>
<dbReference type="InterPro" id="IPR003441">
    <property type="entry name" value="NAC-dom"/>
</dbReference>
<evidence type="ECO:0000256" key="6">
    <source>
        <dbReference type="SAM" id="MobiDB-lite"/>
    </source>
</evidence>
<accession>A0AAN7GGG2</accession>
<keyword evidence="2" id="KW-0805">Transcription regulation</keyword>
<evidence type="ECO:0000259" key="7">
    <source>
        <dbReference type="PROSITE" id="PS51005"/>
    </source>
</evidence>
<evidence type="ECO:0000256" key="3">
    <source>
        <dbReference type="ARBA" id="ARBA00023125"/>
    </source>
</evidence>
<dbReference type="EMBL" id="JAXIOK010000024">
    <property type="protein sequence ID" value="KAK4741184.1"/>
    <property type="molecule type" value="Genomic_DNA"/>
</dbReference>
<evidence type="ECO:0000256" key="5">
    <source>
        <dbReference type="ARBA" id="ARBA00023242"/>
    </source>
</evidence>
<reference evidence="8 9" key="1">
    <citation type="journal article" date="2023" name="Hortic Res">
        <title>Pangenome of water caltrop reveals structural variations and asymmetric subgenome divergence after allopolyploidization.</title>
        <authorList>
            <person name="Zhang X."/>
            <person name="Chen Y."/>
            <person name="Wang L."/>
            <person name="Yuan Y."/>
            <person name="Fang M."/>
            <person name="Shi L."/>
            <person name="Lu R."/>
            <person name="Comes H.P."/>
            <person name="Ma Y."/>
            <person name="Chen Y."/>
            <person name="Huang G."/>
            <person name="Zhou Y."/>
            <person name="Zheng Z."/>
            <person name="Qiu Y."/>
        </authorList>
    </citation>
    <scope>NUCLEOTIDE SEQUENCE [LARGE SCALE GENOMIC DNA]</scope>
    <source>
        <tissue evidence="8">Roots</tissue>
    </source>
</reference>
<dbReference type="PROSITE" id="PS51005">
    <property type="entry name" value="NAC"/>
    <property type="match status" value="1"/>
</dbReference>
<evidence type="ECO:0000256" key="4">
    <source>
        <dbReference type="ARBA" id="ARBA00023163"/>
    </source>
</evidence>
<feature type="domain" description="NAC" evidence="7">
    <location>
        <begin position="13"/>
        <end position="171"/>
    </location>
</feature>
<keyword evidence="9" id="KW-1185">Reference proteome</keyword>
<dbReference type="Gene3D" id="2.170.150.80">
    <property type="entry name" value="NAC domain"/>
    <property type="match status" value="1"/>
</dbReference>
<dbReference type="GO" id="GO:0003677">
    <property type="term" value="F:DNA binding"/>
    <property type="evidence" value="ECO:0007669"/>
    <property type="project" value="UniProtKB-KW"/>
</dbReference>
<proteinExistence type="predicted"/>
<dbReference type="AlphaFoldDB" id="A0AAN7GGG2"/>
<comment type="subcellular location">
    <subcellularLocation>
        <location evidence="1">Nucleus</location>
    </subcellularLocation>
</comment>
<protein>
    <recommendedName>
        <fullName evidence="7">NAC domain-containing protein</fullName>
    </recommendedName>
</protein>
<evidence type="ECO:0000256" key="2">
    <source>
        <dbReference type="ARBA" id="ARBA00023015"/>
    </source>
</evidence>
<name>A0AAN7GGG2_9MYRT</name>
<comment type="caution">
    <text evidence="8">The sequence shown here is derived from an EMBL/GenBank/DDBJ whole genome shotgun (WGS) entry which is preliminary data.</text>
</comment>
<evidence type="ECO:0000313" key="8">
    <source>
        <dbReference type="EMBL" id="KAK4741184.1"/>
    </source>
</evidence>
<organism evidence="8 9">
    <name type="scientific">Trapa incisa</name>
    <dbReference type="NCBI Taxonomy" id="236973"/>
    <lineage>
        <taxon>Eukaryota</taxon>
        <taxon>Viridiplantae</taxon>
        <taxon>Streptophyta</taxon>
        <taxon>Embryophyta</taxon>
        <taxon>Tracheophyta</taxon>
        <taxon>Spermatophyta</taxon>
        <taxon>Magnoliopsida</taxon>
        <taxon>eudicotyledons</taxon>
        <taxon>Gunneridae</taxon>
        <taxon>Pentapetalae</taxon>
        <taxon>rosids</taxon>
        <taxon>malvids</taxon>
        <taxon>Myrtales</taxon>
        <taxon>Lythraceae</taxon>
        <taxon>Trapa</taxon>
    </lineage>
</organism>
<dbReference type="Proteomes" id="UP001345219">
    <property type="component" value="Chromosome 19"/>
</dbReference>
<sequence length="357" mass="40618">MASDEKLISMKKLPVGWRLNPSDEDLVNHHLKRKLQDIQEDYCLIPEFDIYKLPPWDLITKFKDLSDLSSDGRECYFFYRRDKPNGKRQNRRTKEGYWKVTGEGRKPRDTDQIKWLKRILVFHIGKQKSSDKSAWVMHEWENISDTKIVVCRISKAKSKKGRAKVDAVSFEACPIQSPGSTSGSEIQIRPEETSTDVSGITLVEPPNMTPTSNVDFPDISMYSPQQTNLVAEEILSFPKDAYTDTVKIVDHKYPQDSPILEQSSCSANTSITHSDQRDGSCSHSGDVAFEEDDDMSIFWQMFSHESLGLAEFVSPPQHRGDDLGQGDNMSTKESPPETWDSDIDSILNSFFSSSPYD</sequence>
<gene>
    <name evidence="8" type="ORF">SAY87_024772</name>
</gene>
<feature type="region of interest" description="Disordered" evidence="6">
    <location>
        <begin position="313"/>
        <end position="344"/>
    </location>
</feature>
<keyword evidence="4" id="KW-0804">Transcription</keyword>
<keyword evidence="3" id="KW-0238">DNA-binding</keyword>
<dbReference type="GO" id="GO:0006355">
    <property type="term" value="P:regulation of DNA-templated transcription"/>
    <property type="evidence" value="ECO:0007669"/>
    <property type="project" value="InterPro"/>
</dbReference>
<evidence type="ECO:0000313" key="9">
    <source>
        <dbReference type="Proteomes" id="UP001345219"/>
    </source>
</evidence>